<evidence type="ECO:0000313" key="2">
    <source>
        <dbReference type="EMBL" id="RJS46245.1"/>
    </source>
</evidence>
<comment type="caution">
    <text evidence="2">The sequence shown here is derived from an EMBL/GenBank/DDBJ whole genome shotgun (WGS) entry which is preliminary data.</text>
</comment>
<keyword evidence="2" id="KW-0378">Hydrolase</keyword>
<dbReference type="Pfam" id="PF12697">
    <property type="entry name" value="Abhydrolase_6"/>
    <property type="match status" value="1"/>
</dbReference>
<evidence type="ECO:0000313" key="3">
    <source>
        <dbReference type="Proteomes" id="UP000276542"/>
    </source>
</evidence>
<dbReference type="GO" id="GO:0016787">
    <property type="term" value="F:hydrolase activity"/>
    <property type="evidence" value="ECO:0007669"/>
    <property type="project" value="UniProtKB-KW"/>
</dbReference>
<feature type="domain" description="AB hydrolase-1" evidence="1">
    <location>
        <begin position="90"/>
        <end position="346"/>
    </location>
</feature>
<dbReference type="InterPro" id="IPR029058">
    <property type="entry name" value="AB_hydrolase_fold"/>
</dbReference>
<evidence type="ECO:0000259" key="1">
    <source>
        <dbReference type="Pfam" id="PF12697"/>
    </source>
</evidence>
<organism evidence="2 3">
    <name type="scientific">Nocardioides cavernaquae</name>
    <dbReference type="NCBI Taxonomy" id="2321396"/>
    <lineage>
        <taxon>Bacteria</taxon>
        <taxon>Bacillati</taxon>
        <taxon>Actinomycetota</taxon>
        <taxon>Actinomycetes</taxon>
        <taxon>Propionibacteriales</taxon>
        <taxon>Nocardioidaceae</taxon>
        <taxon>Nocardioides</taxon>
    </lineage>
</organism>
<accession>A0A3A5HA21</accession>
<reference evidence="3" key="1">
    <citation type="submission" date="2018-09" db="EMBL/GenBank/DDBJ databases">
        <authorList>
            <person name="Zhu H."/>
        </authorList>
    </citation>
    <scope>NUCLEOTIDE SEQUENCE [LARGE SCALE GENOMIC DNA]</scope>
    <source>
        <strain evidence="3">K1W22B-1</strain>
    </source>
</reference>
<dbReference type="PANTHER" id="PTHR43798:SF33">
    <property type="entry name" value="HYDROLASE, PUTATIVE (AFU_ORTHOLOGUE AFUA_2G14860)-RELATED"/>
    <property type="match status" value="1"/>
</dbReference>
<dbReference type="AlphaFoldDB" id="A0A3A5HA21"/>
<proteinExistence type="predicted"/>
<dbReference type="EMBL" id="QYRP01000002">
    <property type="protein sequence ID" value="RJS46245.1"/>
    <property type="molecule type" value="Genomic_DNA"/>
</dbReference>
<dbReference type="RefSeq" id="WP_120060218.1">
    <property type="nucleotide sequence ID" value="NZ_QYRP01000002.1"/>
</dbReference>
<dbReference type="Proteomes" id="UP000276542">
    <property type="component" value="Unassembled WGS sequence"/>
</dbReference>
<dbReference type="GO" id="GO:0016020">
    <property type="term" value="C:membrane"/>
    <property type="evidence" value="ECO:0007669"/>
    <property type="project" value="TreeGrafter"/>
</dbReference>
<keyword evidence="3" id="KW-1185">Reference proteome</keyword>
<dbReference type="OrthoDB" id="5422338at2"/>
<gene>
    <name evidence="2" type="ORF">D4739_08490</name>
</gene>
<name>A0A3A5HA21_9ACTN</name>
<dbReference type="InterPro" id="IPR050266">
    <property type="entry name" value="AB_hydrolase_sf"/>
</dbReference>
<protein>
    <submittedName>
        <fullName evidence="2">Alpha/beta hydrolase</fullName>
    </submittedName>
</protein>
<dbReference type="PANTHER" id="PTHR43798">
    <property type="entry name" value="MONOACYLGLYCEROL LIPASE"/>
    <property type="match status" value="1"/>
</dbReference>
<dbReference type="SUPFAM" id="SSF53474">
    <property type="entry name" value="alpha/beta-Hydrolases"/>
    <property type="match status" value="1"/>
</dbReference>
<sequence length="379" mass="40295">MSWRGRAAAAVAGVVGVAAAGTAVGVVRHRREIEHRGPGQARLGSLRSTPRTVIAADGVELHVEVDEVAPSGRSSGRHRARTAEADHLTVVFVHGFSLNLDSWHFQRAGFRGQVRSVFYDQRSHGRSGRSTEGHSTIEQCGEDLLRVIDEVAPTGRIVLVGHSMGGMTIIALAEEHPELFGDRIAGVCLVATTAGGLSPARMILPFVPEGVGGEVARRVVAALARTSRVVEGVRKVSTPLAMVFTDMFAFGDDVPASYIEFVDTMISGTHFEVLAEFFPNFEALDKFAVINAFEKVPTEIVCGTGDKLTSVGHSRKLHSLLPESTLTEAEGAGHMVLIERHEMVNAAIDRLLASAASAPVARAEGASAASSRGASRKVR</sequence>
<dbReference type="Gene3D" id="3.40.50.1820">
    <property type="entry name" value="alpha/beta hydrolase"/>
    <property type="match status" value="1"/>
</dbReference>
<dbReference type="InterPro" id="IPR000073">
    <property type="entry name" value="AB_hydrolase_1"/>
</dbReference>